<protein>
    <submittedName>
        <fullName evidence="4">Uncharacterized protein LOC104728583</fullName>
    </submittedName>
</protein>
<evidence type="ECO:0000313" key="3">
    <source>
        <dbReference type="Proteomes" id="UP000694864"/>
    </source>
</evidence>
<sequence>MTNAGFSANHIAFMAAILDSTEPKHFKDDVLIKEWCDSMTKEIEAFEANHTRDITDLPHGKKVINSKWVYKLKCNSDVCSLLAVAAAKDWEVHQMNVHNAFLHGNYEEEVYMKLPQGFQCSDPTKYALDIINEVGLLGCQPSVVPIELIHNLATIKGPVYANPEKYRRLVGRLIYLTITRPSHSISIYEDSTGRTLGSSSASRPLSQGVSCTRPSILI</sequence>
<gene>
    <name evidence="4" type="primary">LOC104728583</name>
</gene>
<evidence type="ECO:0000259" key="2">
    <source>
        <dbReference type="Pfam" id="PF07727"/>
    </source>
</evidence>
<feature type="region of interest" description="Disordered" evidence="1">
    <location>
        <begin position="189"/>
        <end position="208"/>
    </location>
</feature>
<keyword evidence="3" id="KW-1185">Reference proteome</keyword>
<organism evidence="3 4">
    <name type="scientific">Camelina sativa</name>
    <name type="common">False flax</name>
    <name type="synonym">Myagrum sativum</name>
    <dbReference type="NCBI Taxonomy" id="90675"/>
    <lineage>
        <taxon>Eukaryota</taxon>
        <taxon>Viridiplantae</taxon>
        <taxon>Streptophyta</taxon>
        <taxon>Embryophyta</taxon>
        <taxon>Tracheophyta</taxon>
        <taxon>Spermatophyta</taxon>
        <taxon>Magnoliopsida</taxon>
        <taxon>eudicotyledons</taxon>
        <taxon>Gunneridae</taxon>
        <taxon>Pentapetalae</taxon>
        <taxon>rosids</taxon>
        <taxon>malvids</taxon>
        <taxon>Brassicales</taxon>
        <taxon>Brassicaceae</taxon>
        <taxon>Camelineae</taxon>
        <taxon>Camelina</taxon>
    </lineage>
</organism>
<name>A0ABM0UT11_CAMSA</name>
<dbReference type="RefSeq" id="XP_010445845.1">
    <property type="nucleotide sequence ID" value="XM_010447543.1"/>
</dbReference>
<reference evidence="4" key="2">
    <citation type="submission" date="2025-08" db="UniProtKB">
        <authorList>
            <consortium name="RefSeq"/>
        </authorList>
    </citation>
    <scope>IDENTIFICATION</scope>
    <source>
        <tissue evidence="4">Leaf</tissue>
    </source>
</reference>
<proteinExistence type="predicted"/>
<dbReference type="Proteomes" id="UP000694864">
    <property type="component" value="Chromosome 11"/>
</dbReference>
<dbReference type="Pfam" id="PF07727">
    <property type="entry name" value="RVT_2"/>
    <property type="match status" value="1"/>
</dbReference>
<feature type="compositionally biased region" description="Polar residues" evidence="1">
    <location>
        <begin position="193"/>
        <end position="208"/>
    </location>
</feature>
<feature type="domain" description="Reverse transcriptase Ty1/copia-type" evidence="2">
    <location>
        <begin position="78"/>
        <end position="121"/>
    </location>
</feature>
<accession>A0ABM0UT11</accession>
<dbReference type="InterPro" id="IPR013103">
    <property type="entry name" value="RVT_2"/>
</dbReference>
<evidence type="ECO:0000313" key="4">
    <source>
        <dbReference type="RefSeq" id="XP_010445845.1"/>
    </source>
</evidence>
<reference evidence="3" key="1">
    <citation type="journal article" date="2014" name="Nat. Commun.">
        <title>The emerging biofuel crop Camelina sativa retains a highly undifferentiated hexaploid genome structure.</title>
        <authorList>
            <person name="Kagale S."/>
            <person name="Koh C."/>
            <person name="Nixon J."/>
            <person name="Bollina V."/>
            <person name="Clarke W.E."/>
            <person name="Tuteja R."/>
            <person name="Spillane C."/>
            <person name="Robinson S.J."/>
            <person name="Links M.G."/>
            <person name="Clarke C."/>
            <person name="Higgins E.E."/>
            <person name="Huebert T."/>
            <person name="Sharpe A.G."/>
            <person name="Parkin I.A."/>
        </authorList>
    </citation>
    <scope>NUCLEOTIDE SEQUENCE [LARGE SCALE GENOMIC DNA]</scope>
    <source>
        <strain evidence="3">cv. DH55</strain>
    </source>
</reference>
<evidence type="ECO:0000256" key="1">
    <source>
        <dbReference type="SAM" id="MobiDB-lite"/>
    </source>
</evidence>
<dbReference type="GeneID" id="104728583"/>